<dbReference type="AlphaFoldDB" id="A0AAV9WVN9"/>
<evidence type="ECO:0000313" key="2">
    <source>
        <dbReference type="EMBL" id="KAK6526339.1"/>
    </source>
</evidence>
<feature type="transmembrane region" description="Helical" evidence="1">
    <location>
        <begin position="191"/>
        <end position="214"/>
    </location>
</feature>
<keyword evidence="1" id="KW-0472">Membrane</keyword>
<evidence type="ECO:0000313" key="3">
    <source>
        <dbReference type="Proteomes" id="UP001365542"/>
    </source>
</evidence>
<sequence>MQSPVQSANTAINTSIPVRSAILPSSETRDKEKKINTLARSYPSIDSSFVLTNLLNVLRQTTVTFSIHSLEIMPRAGFYAANLVAFVAASVLTLTAITIPRWLSYSYETSSGHITQTYGLHHRCRSGPGTVDACEPFPLASDCVDDEHFCSLWRTTGYLMDLSVSLEVLTIAAYIVILIGGRERREKGWKLLSTMLFINVALQLVAMSLVSYVYENDERFFIGWRLDVSWVLCTFSWGITLIIAGLIAMVGWLLPREDGYERLENRRR</sequence>
<accession>A0AAV9WVN9</accession>
<dbReference type="Gene3D" id="1.20.140.150">
    <property type="match status" value="1"/>
</dbReference>
<feature type="transmembrane region" description="Helical" evidence="1">
    <location>
        <begin position="158"/>
        <end position="179"/>
    </location>
</feature>
<reference evidence="2 3" key="1">
    <citation type="submission" date="2019-10" db="EMBL/GenBank/DDBJ databases">
        <authorList>
            <person name="Palmer J.M."/>
        </authorList>
    </citation>
    <scope>NUCLEOTIDE SEQUENCE [LARGE SCALE GENOMIC DNA]</scope>
    <source>
        <strain evidence="2 3">TWF694</strain>
    </source>
</reference>
<keyword evidence="1" id="KW-1133">Transmembrane helix</keyword>
<keyword evidence="3" id="KW-1185">Reference proteome</keyword>
<keyword evidence="1" id="KW-0812">Transmembrane</keyword>
<dbReference type="EMBL" id="JAVHJO010000016">
    <property type="protein sequence ID" value="KAK6526339.1"/>
    <property type="molecule type" value="Genomic_DNA"/>
</dbReference>
<comment type="caution">
    <text evidence="2">The sequence shown here is derived from an EMBL/GenBank/DDBJ whole genome shotgun (WGS) entry which is preliminary data.</text>
</comment>
<protein>
    <submittedName>
        <fullName evidence="2">Uncharacterized protein</fullName>
    </submittedName>
</protein>
<gene>
    <name evidence="2" type="ORF">TWF694_004937</name>
</gene>
<proteinExistence type="predicted"/>
<evidence type="ECO:0000256" key="1">
    <source>
        <dbReference type="SAM" id="Phobius"/>
    </source>
</evidence>
<organism evidence="2 3">
    <name type="scientific">Orbilia ellipsospora</name>
    <dbReference type="NCBI Taxonomy" id="2528407"/>
    <lineage>
        <taxon>Eukaryota</taxon>
        <taxon>Fungi</taxon>
        <taxon>Dikarya</taxon>
        <taxon>Ascomycota</taxon>
        <taxon>Pezizomycotina</taxon>
        <taxon>Orbiliomycetes</taxon>
        <taxon>Orbiliales</taxon>
        <taxon>Orbiliaceae</taxon>
        <taxon>Orbilia</taxon>
    </lineage>
</organism>
<name>A0AAV9WVN9_9PEZI</name>
<dbReference type="Proteomes" id="UP001365542">
    <property type="component" value="Unassembled WGS sequence"/>
</dbReference>
<feature type="transmembrane region" description="Helical" evidence="1">
    <location>
        <begin position="76"/>
        <end position="99"/>
    </location>
</feature>
<feature type="transmembrane region" description="Helical" evidence="1">
    <location>
        <begin position="234"/>
        <end position="254"/>
    </location>
</feature>